<sequence>MDERTKDNEMSDVTVIGLGEMGAALAAAFLRGQLRVTLWNRTPARATPLIAEGGVLAPDAAAAVTASPVVVVCVSDYAATRSILEREDVAAALRGKLLVQLSTGTPKEARELGAWAAARGVDYLDGAILAWPSQIGGATTVILVAGAEATRRRASPLLRRLAGGLTAMGEELGASSALFAAVLAYLAGRWIGVCHGALVCEAEGLSVAAYGGLLADLAGILGQDAKHMGEVIATGEFADPESTLRTAGADIGRLVQHAEEARINAELPRFAAGLFARAVAAGHGAEEHAALIKVLRAPPA</sequence>
<dbReference type="PANTHER" id="PTHR43580:SF2">
    <property type="entry name" value="CYTOKINE-LIKE NUCLEAR FACTOR N-PAC"/>
    <property type="match status" value="1"/>
</dbReference>
<dbReference type="Gene3D" id="3.40.50.720">
    <property type="entry name" value="NAD(P)-binding Rossmann-like Domain"/>
    <property type="match status" value="1"/>
</dbReference>
<dbReference type="PIRSF" id="PIRSF000103">
    <property type="entry name" value="HIBADH"/>
    <property type="match status" value="1"/>
</dbReference>
<dbReference type="PANTHER" id="PTHR43580">
    <property type="entry name" value="OXIDOREDUCTASE GLYR1-RELATED"/>
    <property type="match status" value="1"/>
</dbReference>
<keyword evidence="1" id="KW-0560">Oxidoreductase</keyword>
<dbReference type="SUPFAM" id="SSF48179">
    <property type="entry name" value="6-phosphogluconate dehydrogenase C-terminal domain-like"/>
    <property type="match status" value="1"/>
</dbReference>
<dbReference type="InterPro" id="IPR015815">
    <property type="entry name" value="HIBADH-related"/>
</dbReference>
<dbReference type="Pfam" id="PF03446">
    <property type="entry name" value="NAD_binding_2"/>
    <property type="match status" value="1"/>
</dbReference>
<comment type="caution">
    <text evidence="4">The sequence shown here is derived from an EMBL/GenBank/DDBJ whole genome shotgun (WGS) entry which is preliminary data.</text>
</comment>
<dbReference type="SUPFAM" id="SSF51735">
    <property type="entry name" value="NAD(P)-binding Rossmann-fold domains"/>
    <property type="match status" value="1"/>
</dbReference>
<evidence type="ECO:0000259" key="3">
    <source>
        <dbReference type="Pfam" id="PF21761"/>
    </source>
</evidence>
<proteinExistence type="predicted"/>
<evidence type="ECO:0000259" key="2">
    <source>
        <dbReference type="Pfam" id="PF03446"/>
    </source>
</evidence>
<dbReference type="InterPro" id="IPR008927">
    <property type="entry name" value="6-PGluconate_DH-like_C_sf"/>
</dbReference>
<dbReference type="InterPro" id="IPR051265">
    <property type="entry name" value="HIBADH-related_NP60_sf"/>
</dbReference>
<gene>
    <name evidence="4" type="ORF">POL58_12385</name>
</gene>
<dbReference type="Proteomes" id="UP001217838">
    <property type="component" value="Unassembled WGS sequence"/>
</dbReference>
<evidence type="ECO:0000313" key="4">
    <source>
        <dbReference type="EMBL" id="MDC0668545.1"/>
    </source>
</evidence>
<organism evidence="4 5">
    <name type="scientific">Nannocystis radixulma</name>
    <dbReference type="NCBI Taxonomy" id="2995305"/>
    <lineage>
        <taxon>Bacteria</taxon>
        <taxon>Pseudomonadati</taxon>
        <taxon>Myxococcota</taxon>
        <taxon>Polyangia</taxon>
        <taxon>Nannocystales</taxon>
        <taxon>Nannocystaceae</taxon>
        <taxon>Nannocystis</taxon>
    </lineage>
</organism>
<evidence type="ECO:0000256" key="1">
    <source>
        <dbReference type="ARBA" id="ARBA00023002"/>
    </source>
</evidence>
<name>A0ABT5B4F0_9BACT</name>
<dbReference type="InterPro" id="IPR048666">
    <property type="entry name" value="RedAm-like_C"/>
</dbReference>
<dbReference type="Gene3D" id="1.10.1040.10">
    <property type="entry name" value="N-(1-d-carboxylethyl)-l-norvaline Dehydrogenase, domain 2"/>
    <property type="match status" value="1"/>
</dbReference>
<feature type="domain" description="6-phosphogluconate dehydrogenase NADP-binding" evidence="2">
    <location>
        <begin position="13"/>
        <end position="169"/>
    </location>
</feature>
<dbReference type="InterPro" id="IPR013328">
    <property type="entry name" value="6PGD_dom2"/>
</dbReference>
<evidence type="ECO:0000313" key="5">
    <source>
        <dbReference type="Proteomes" id="UP001217838"/>
    </source>
</evidence>
<feature type="domain" description="NADPH-dependent reductive aminase-like C-terminal" evidence="3">
    <location>
        <begin position="173"/>
        <end position="296"/>
    </location>
</feature>
<dbReference type="Pfam" id="PF21761">
    <property type="entry name" value="RedAm-like_C"/>
    <property type="match status" value="1"/>
</dbReference>
<dbReference type="InterPro" id="IPR036291">
    <property type="entry name" value="NAD(P)-bd_dom_sf"/>
</dbReference>
<accession>A0ABT5B4F0</accession>
<keyword evidence="5" id="KW-1185">Reference proteome</keyword>
<dbReference type="EMBL" id="JAQNDN010000004">
    <property type="protein sequence ID" value="MDC0668545.1"/>
    <property type="molecule type" value="Genomic_DNA"/>
</dbReference>
<dbReference type="InterPro" id="IPR006115">
    <property type="entry name" value="6PGDH_NADP-bd"/>
</dbReference>
<protein>
    <submittedName>
        <fullName evidence="4">NAD(P)-binding domain-containing protein</fullName>
    </submittedName>
</protein>
<reference evidence="4 5" key="1">
    <citation type="submission" date="2022-11" db="EMBL/GenBank/DDBJ databases">
        <title>Minimal conservation of predation-associated metabolite biosynthetic gene clusters underscores biosynthetic potential of Myxococcota including descriptions for ten novel species: Archangium lansinium sp. nov., Myxococcus landrumus sp. nov., Nannocystis bai.</title>
        <authorList>
            <person name="Ahearne A."/>
            <person name="Stevens C."/>
            <person name="Dowd S."/>
        </authorList>
    </citation>
    <scope>NUCLEOTIDE SEQUENCE [LARGE SCALE GENOMIC DNA]</scope>
    <source>
        <strain evidence="4 5">NCELM</strain>
    </source>
</reference>
<dbReference type="RefSeq" id="WP_271997773.1">
    <property type="nucleotide sequence ID" value="NZ_JAQNDN010000004.1"/>
</dbReference>